<gene>
    <name evidence="2" type="ORF">JJQ90_19120</name>
</gene>
<dbReference type="Proteomes" id="UP000689967">
    <property type="component" value="Unassembled WGS sequence"/>
</dbReference>
<reference evidence="2 3" key="1">
    <citation type="submission" date="2021-01" db="EMBL/GenBank/DDBJ databases">
        <title>Roseomonas sp. nov, a bacterium isolated from an oil production mixture in Yumen Oilfield.</title>
        <authorList>
            <person name="Wu D."/>
        </authorList>
    </citation>
    <scope>NUCLEOTIDE SEQUENCE [LARGE SCALE GENOMIC DNA]</scope>
    <source>
        <strain evidence="2 3">ROY-5-3</strain>
    </source>
</reference>
<evidence type="ECO:0000313" key="2">
    <source>
        <dbReference type="EMBL" id="MBU8545843.1"/>
    </source>
</evidence>
<sequence length="586" mass="65038">MTDDQPSWQHALSARDDLSQYGDNAIGLFALNLRFAIDDIHSVAAESVTDGSDDKKCDIIFIDRDEGVAIIAQCYCSAKNRSSAPANKAADLNTAIGWLLQRELHDLPERLQSAAGALRSAIVGGDIKRVEAWYVHNLPESTNVKDELSTVESTGRHLINALYSNSNVTLSALEVGLSTIEDMYQETLSPILVNEEVVIEIQAGFEIKNENWKAYVTAIPARNLYRLFKKHRTKLFSANVRDYLGSRQSDANINNGIKKTAETKPGDFWAFNNGITALTHEFSSETVKGKLQLRIKGISIVNGAQTTGAIGSLPKLPNPTALVPARFVETKNADLVYDIIQFNNLQNKVTASDFRSTDRIQRRLREEIGEIPSAKYEGGRRGGHRDLIARNKNLLPSYTVGQALAAVHQDPVAAYNQKSDIWIQDNLYSRFFNERTTGAHLVFCYALLRSVENSKKHLVARSKSDVGLTEQEQELLSYFRHRGSTYLFVSAVASCLETFLGKRIASTSRISFGNKVSPQQATQHWGDIVQTVSPFCQHLLDVLGDGLKSNERASKSISLFRTLVQATAGSNAETYRKFAKHVQTQK</sequence>
<proteinExistence type="predicted"/>
<dbReference type="EMBL" id="JAERQM010000006">
    <property type="protein sequence ID" value="MBU8545843.1"/>
    <property type="molecule type" value="Genomic_DNA"/>
</dbReference>
<keyword evidence="3" id="KW-1185">Reference proteome</keyword>
<evidence type="ECO:0000313" key="3">
    <source>
        <dbReference type="Proteomes" id="UP000689967"/>
    </source>
</evidence>
<organism evidence="2 3">
    <name type="scientific">Falsiroseomonas oleicola</name>
    <dbReference type="NCBI Taxonomy" id="2801474"/>
    <lineage>
        <taxon>Bacteria</taxon>
        <taxon>Pseudomonadati</taxon>
        <taxon>Pseudomonadota</taxon>
        <taxon>Alphaproteobacteria</taxon>
        <taxon>Acetobacterales</taxon>
        <taxon>Roseomonadaceae</taxon>
        <taxon>Falsiroseomonas</taxon>
    </lineage>
</organism>
<dbReference type="RefSeq" id="WP_216877866.1">
    <property type="nucleotide sequence ID" value="NZ_JAERQM010000006.1"/>
</dbReference>
<dbReference type="InterPro" id="IPR018891">
    <property type="entry name" value="AIPR_C"/>
</dbReference>
<comment type="caution">
    <text evidence="2">The sequence shown here is derived from an EMBL/GenBank/DDBJ whole genome shotgun (WGS) entry which is preliminary data.</text>
</comment>
<accession>A0ABS6HDT6</accession>
<evidence type="ECO:0000259" key="1">
    <source>
        <dbReference type="Pfam" id="PF10592"/>
    </source>
</evidence>
<feature type="domain" description="Abortive phage infection protein C-terminal" evidence="1">
    <location>
        <begin position="236"/>
        <end position="369"/>
    </location>
</feature>
<dbReference type="Pfam" id="PF10592">
    <property type="entry name" value="AIPR"/>
    <property type="match status" value="1"/>
</dbReference>
<name>A0ABS6HDT6_9PROT</name>
<protein>
    <submittedName>
        <fullName evidence="2">AIPR family protein</fullName>
    </submittedName>
</protein>